<feature type="domain" description="Ig-like" evidence="9">
    <location>
        <begin position="756"/>
        <end position="850"/>
    </location>
</feature>
<dbReference type="InterPro" id="IPR036116">
    <property type="entry name" value="FN3_sf"/>
</dbReference>
<dbReference type="SUPFAM" id="SSF48726">
    <property type="entry name" value="Immunoglobulin"/>
    <property type="match status" value="8"/>
</dbReference>
<dbReference type="SMART" id="SM00060">
    <property type="entry name" value="FN3"/>
    <property type="match status" value="1"/>
</dbReference>
<proteinExistence type="predicted"/>
<dbReference type="Pfam" id="PF00041">
    <property type="entry name" value="fn3"/>
    <property type="match status" value="1"/>
</dbReference>
<feature type="transmembrane region" description="Helical" evidence="7">
    <location>
        <begin position="1076"/>
        <end position="1102"/>
    </location>
</feature>
<dbReference type="EMBL" id="CAJNOJ010000051">
    <property type="protein sequence ID" value="CAF0964351.1"/>
    <property type="molecule type" value="Genomic_DNA"/>
</dbReference>
<dbReference type="SMART" id="SM00408">
    <property type="entry name" value="IGc2"/>
    <property type="match status" value="4"/>
</dbReference>
<evidence type="ECO:0000256" key="7">
    <source>
        <dbReference type="SAM" id="Phobius"/>
    </source>
</evidence>
<dbReference type="InterPro" id="IPR013098">
    <property type="entry name" value="Ig_I-set"/>
</dbReference>
<dbReference type="OrthoDB" id="10028801at2759"/>
<evidence type="ECO:0000313" key="11">
    <source>
        <dbReference type="EMBL" id="CAF0964351.1"/>
    </source>
</evidence>
<dbReference type="InterPro" id="IPR007110">
    <property type="entry name" value="Ig-like_dom"/>
</dbReference>
<feature type="domain" description="Ig-like" evidence="9">
    <location>
        <begin position="664"/>
        <end position="751"/>
    </location>
</feature>
<feature type="signal peptide" evidence="8">
    <location>
        <begin position="1"/>
        <end position="21"/>
    </location>
</feature>
<dbReference type="InterPro" id="IPR003598">
    <property type="entry name" value="Ig_sub2"/>
</dbReference>
<dbReference type="InterPro" id="IPR003006">
    <property type="entry name" value="Ig/MHC_CS"/>
</dbReference>
<keyword evidence="4" id="KW-1015">Disulfide bond</keyword>
<dbReference type="GO" id="GO:0050839">
    <property type="term" value="F:cell adhesion molecule binding"/>
    <property type="evidence" value="ECO:0007669"/>
    <property type="project" value="TreeGrafter"/>
</dbReference>
<feature type="chain" id="PRO_5032413144" description="Nephrin" evidence="8">
    <location>
        <begin position="22"/>
        <end position="1251"/>
    </location>
</feature>
<evidence type="ECO:0000256" key="3">
    <source>
        <dbReference type="ARBA" id="ARBA00023136"/>
    </source>
</evidence>
<evidence type="ECO:0000256" key="4">
    <source>
        <dbReference type="ARBA" id="ARBA00023157"/>
    </source>
</evidence>
<evidence type="ECO:0000313" key="12">
    <source>
        <dbReference type="Proteomes" id="UP000663852"/>
    </source>
</evidence>
<gene>
    <name evidence="11" type="ORF">EDS130_LOCUS13041</name>
</gene>
<keyword evidence="7" id="KW-0812">Transmembrane</keyword>
<dbReference type="InterPro" id="IPR051275">
    <property type="entry name" value="Cell_adhesion_signaling"/>
</dbReference>
<dbReference type="GO" id="GO:0005886">
    <property type="term" value="C:plasma membrane"/>
    <property type="evidence" value="ECO:0007669"/>
    <property type="project" value="TreeGrafter"/>
</dbReference>
<feature type="domain" description="Ig-like" evidence="9">
    <location>
        <begin position="38"/>
        <end position="121"/>
    </location>
</feature>
<dbReference type="CDD" id="cd00063">
    <property type="entry name" value="FN3"/>
    <property type="match status" value="1"/>
</dbReference>
<keyword evidence="8" id="KW-0732">Signal</keyword>
<protein>
    <recommendedName>
        <fullName evidence="13">Nephrin</fullName>
    </recommendedName>
</protein>
<evidence type="ECO:0000256" key="6">
    <source>
        <dbReference type="ARBA" id="ARBA00023319"/>
    </source>
</evidence>
<evidence type="ECO:0000256" key="5">
    <source>
        <dbReference type="ARBA" id="ARBA00023180"/>
    </source>
</evidence>
<feature type="domain" description="Ig-like" evidence="9">
    <location>
        <begin position="240"/>
        <end position="339"/>
    </location>
</feature>
<dbReference type="GO" id="GO:0098609">
    <property type="term" value="P:cell-cell adhesion"/>
    <property type="evidence" value="ECO:0007669"/>
    <property type="project" value="TreeGrafter"/>
</dbReference>
<reference evidence="11" key="1">
    <citation type="submission" date="2021-02" db="EMBL/GenBank/DDBJ databases">
        <authorList>
            <person name="Nowell W R."/>
        </authorList>
    </citation>
    <scope>NUCLEOTIDE SEQUENCE</scope>
</reference>
<evidence type="ECO:0000259" key="9">
    <source>
        <dbReference type="PROSITE" id="PS50835"/>
    </source>
</evidence>
<keyword evidence="7" id="KW-1133">Transmembrane helix</keyword>
<comment type="subcellular location">
    <subcellularLocation>
        <location evidence="1">Membrane</location>
        <topology evidence="1">Single-pass type I membrane protein</topology>
    </subcellularLocation>
</comment>
<dbReference type="CDD" id="cd00096">
    <property type="entry name" value="Ig"/>
    <property type="match status" value="1"/>
</dbReference>
<evidence type="ECO:0008006" key="13">
    <source>
        <dbReference type="Google" id="ProtNLM"/>
    </source>
</evidence>
<sequence>MPLSLLIQLLIIYSILYFSSSENQYYRIQPHDISALIGSNITIPCVIALPHGDIQWTKDGLALGYDRQLPAFPSWSIIGDESRGEYNFLIQSLKLEDEGIFACEVSPYKDAPALKQVAHVRTLIEPQRVQINNQPLWNETTIVMIRYDETIHQINCEVDAARPAAHIKWFNETGQEFPATSRTYTQNRIFSTTSTLTLVPSLSLNNKRFTCHVHHETLLGKMDRLFTTVEIQITSPPSLPTIHGYTPPHLLINASYLTLSCLSYGGYPLGRLSWYRLERGDNKQFHLIDNSSISYPQQNMTVNNISMIVTPSDNNVTFLCQVTNAYLSSIGQTLQTDVTLRVAFGPSSVHIRDNRNQINITTLIDGTPRQFQCRTASSNPRPIVNWKLNGQVLSPDIDPIEEPGEFAGKIVQITKTLGLDKSLREYHGKILSCEARNPETGHIVTDSTQLNVIYDAISIEMYGISQNKLIKAGDTVTAECILTGGHPLGKIIWYKGGELLQSDYIMESTGNYATSRVQFTVSVSDNNLPLTCKGQVENFPQKFASFVLNVTFLPAEISIVENELLSNLSMNNEGPREFECRSSKSNPPAQLKITRQSNDGQKYADVQYKTLTSDTTGVNSIKFMLPQIDRSLHGNLLTCEAILDISPAPLTKQITYVLNVNHKPYFRDFYTLIEVKENQWFNITLEATGYPMPITYQWFHPSGRQLMNDELNIFVNQGQLAVTNIQRSDSGTYRCAASNLVGSTQVNVTLNVLYGPSISRTQGYAVTEALMPGSSAILLCVINSNPMNISNIRWLKDNQEVSTDLWEKRIEGNETALIRKSVQRDDAGQYVCEVENQLGSTRATLPLVIQYAPEIDRTNPSRNKAAADADRFLTAELHCQVSAIPKPTIVWMKNNLPLSLTASSKYQTKFQEHLFNSSFSPNQTYETTLYIMNITKSDYGVYQCKVENKLGIDVSEIILTGLTIPDPPSQVHVVNSTHSSLLISWTPGFDGGSSQTFQLRYRISSDTSYAYVFIPAGFQSYALKNLRFGSEYHLSLRSNNSHHLSEWTDDIIQSTASFVPTSLFHSIDLSPIKYSYTFLIIITLIGLLIIFINIILISFFLVKRRRVHATSDNSSTTGTNETETNTVDIFQPIPSNFFLPPPSQIANTYQKYDDDDIQRPFVPTYSIVNMPNRGKFNPSAFFSFISSVFFPVDSSPTYGVIKKDRLSTYDNFRPHQFYPNIHDNNHISYRSFRDGTSSSTDMRECVRAELV</sequence>
<dbReference type="InterPro" id="IPR013783">
    <property type="entry name" value="Ig-like_fold"/>
</dbReference>
<keyword evidence="3 7" id="KW-0472">Membrane</keyword>
<evidence type="ECO:0000256" key="8">
    <source>
        <dbReference type="SAM" id="SignalP"/>
    </source>
</evidence>
<feature type="domain" description="Ig-like" evidence="9">
    <location>
        <begin position="853"/>
        <end position="960"/>
    </location>
</feature>
<keyword evidence="5" id="KW-0325">Glycoprotein</keyword>
<organism evidence="11 12">
    <name type="scientific">Adineta ricciae</name>
    <name type="common">Rotifer</name>
    <dbReference type="NCBI Taxonomy" id="249248"/>
    <lineage>
        <taxon>Eukaryota</taxon>
        <taxon>Metazoa</taxon>
        <taxon>Spiralia</taxon>
        <taxon>Gnathifera</taxon>
        <taxon>Rotifera</taxon>
        <taxon>Eurotatoria</taxon>
        <taxon>Bdelloidea</taxon>
        <taxon>Adinetida</taxon>
        <taxon>Adinetidae</taxon>
        <taxon>Adineta</taxon>
    </lineage>
</organism>
<dbReference type="InterPro" id="IPR003599">
    <property type="entry name" value="Ig_sub"/>
</dbReference>
<dbReference type="SMART" id="SM00409">
    <property type="entry name" value="IG"/>
    <property type="match status" value="5"/>
</dbReference>
<feature type="domain" description="Ig-like" evidence="9">
    <location>
        <begin position="126"/>
        <end position="227"/>
    </location>
</feature>
<evidence type="ECO:0000256" key="1">
    <source>
        <dbReference type="ARBA" id="ARBA00004479"/>
    </source>
</evidence>
<dbReference type="PROSITE" id="PS50853">
    <property type="entry name" value="FN3"/>
    <property type="match status" value="1"/>
</dbReference>
<evidence type="ECO:0000256" key="2">
    <source>
        <dbReference type="ARBA" id="ARBA00022737"/>
    </source>
</evidence>
<dbReference type="GO" id="GO:0005911">
    <property type="term" value="C:cell-cell junction"/>
    <property type="evidence" value="ECO:0007669"/>
    <property type="project" value="TreeGrafter"/>
</dbReference>
<dbReference type="Gene3D" id="2.60.40.10">
    <property type="entry name" value="Immunoglobulins"/>
    <property type="match status" value="10"/>
</dbReference>
<dbReference type="InterPro" id="IPR036179">
    <property type="entry name" value="Ig-like_dom_sf"/>
</dbReference>
<dbReference type="Pfam" id="PF07679">
    <property type="entry name" value="I-set"/>
    <property type="match status" value="1"/>
</dbReference>
<dbReference type="PANTHER" id="PTHR11640:SF31">
    <property type="entry name" value="IRREGULAR CHIASM C-ROUGHEST PROTEIN-RELATED"/>
    <property type="match status" value="1"/>
</dbReference>
<evidence type="ECO:0000259" key="10">
    <source>
        <dbReference type="PROSITE" id="PS50853"/>
    </source>
</evidence>
<feature type="domain" description="Ig-like" evidence="9">
    <location>
        <begin position="346"/>
        <end position="451"/>
    </location>
</feature>
<dbReference type="Proteomes" id="UP000663852">
    <property type="component" value="Unassembled WGS sequence"/>
</dbReference>
<dbReference type="PROSITE" id="PS50835">
    <property type="entry name" value="IG_LIKE"/>
    <property type="match status" value="8"/>
</dbReference>
<keyword evidence="2" id="KW-0677">Repeat</keyword>
<comment type="caution">
    <text evidence="11">The sequence shown here is derived from an EMBL/GenBank/DDBJ whole genome shotgun (WGS) entry which is preliminary data.</text>
</comment>
<name>A0A814E0F0_ADIRI</name>
<feature type="domain" description="Ig-like" evidence="9">
    <location>
        <begin position="455"/>
        <end position="532"/>
    </location>
</feature>
<dbReference type="Pfam" id="PF08205">
    <property type="entry name" value="C2-set_2"/>
    <property type="match status" value="3"/>
</dbReference>
<dbReference type="AlphaFoldDB" id="A0A814E0F0"/>
<dbReference type="PROSITE" id="PS00290">
    <property type="entry name" value="IG_MHC"/>
    <property type="match status" value="1"/>
</dbReference>
<keyword evidence="6" id="KW-0393">Immunoglobulin domain</keyword>
<feature type="domain" description="Fibronectin type-III" evidence="10">
    <location>
        <begin position="967"/>
        <end position="1058"/>
    </location>
</feature>
<dbReference type="PANTHER" id="PTHR11640">
    <property type="entry name" value="NEPHRIN"/>
    <property type="match status" value="1"/>
</dbReference>
<dbReference type="Pfam" id="PF13927">
    <property type="entry name" value="Ig_3"/>
    <property type="match status" value="2"/>
</dbReference>
<accession>A0A814E0F0</accession>
<dbReference type="InterPro" id="IPR003961">
    <property type="entry name" value="FN3_dom"/>
</dbReference>
<dbReference type="SUPFAM" id="SSF49265">
    <property type="entry name" value="Fibronectin type III"/>
    <property type="match status" value="1"/>
</dbReference>
<dbReference type="InterPro" id="IPR013162">
    <property type="entry name" value="CD80_C2-set"/>
</dbReference>